<keyword evidence="9" id="KW-0106">Calcium</keyword>
<dbReference type="PROSITE" id="PS00874">
    <property type="entry name" value="T2SP_F"/>
    <property type="match status" value="1"/>
</dbReference>
<evidence type="ECO:0000256" key="8">
    <source>
        <dbReference type="ARBA" id="ARBA00022723"/>
    </source>
</evidence>
<feature type="transmembrane region" description="Helical" evidence="15">
    <location>
        <begin position="182"/>
        <end position="204"/>
    </location>
</feature>
<evidence type="ECO:0000256" key="5">
    <source>
        <dbReference type="ARBA" id="ARBA00022475"/>
    </source>
</evidence>
<evidence type="ECO:0000256" key="11">
    <source>
        <dbReference type="ARBA" id="ARBA00022989"/>
    </source>
</evidence>
<keyword evidence="7 14" id="KW-0812">Transmembrane</keyword>
<dbReference type="RefSeq" id="WP_172955020.1">
    <property type="nucleotide sequence ID" value="NZ_LT837803.1"/>
</dbReference>
<proteinExistence type="inferred from homology"/>
<evidence type="ECO:0000256" key="2">
    <source>
        <dbReference type="ARBA" id="ARBA00004429"/>
    </source>
</evidence>
<dbReference type="PANTHER" id="PTHR30012">
    <property type="entry name" value="GENERAL SECRETION PATHWAY PROTEIN"/>
    <property type="match status" value="1"/>
</dbReference>
<comment type="similarity">
    <text evidence="3 14">Belongs to the GSP F family.</text>
</comment>
<feature type="domain" description="Type II secretion system protein GspF" evidence="16">
    <location>
        <begin position="76"/>
        <end position="205"/>
    </location>
</feature>
<dbReference type="FunFam" id="1.20.81.30:FF:000001">
    <property type="entry name" value="Type II secretion system protein F"/>
    <property type="match status" value="2"/>
</dbReference>
<dbReference type="PRINTS" id="PR00812">
    <property type="entry name" value="BCTERIALGSPF"/>
</dbReference>
<dbReference type="InterPro" id="IPR011850">
    <property type="entry name" value="T2SS_GspF"/>
</dbReference>
<dbReference type="Proteomes" id="UP000242886">
    <property type="component" value="Chromosome SDENCHOL"/>
</dbReference>
<dbReference type="GO" id="GO:0015628">
    <property type="term" value="P:protein secretion by the type II secretion system"/>
    <property type="evidence" value="ECO:0007669"/>
    <property type="project" value="InterPro"/>
</dbReference>
<gene>
    <name evidence="17" type="primary">xcpS</name>
    <name evidence="17" type="ORF">SDENCHOL_20015</name>
</gene>
<dbReference type="AlphaFoldDB" id="A0A7Z7HQT5"/>
<keyword evidence="4 14" id="KW-0813">Transport</keyword>
<comment type="function">
    <text evidence="1">Component of the type II secretion system inner membrane complex required for the energy-dependent secretion of extracellular factors such as proteases and toxins from the periplasm.</text>
</comment>
<evidence type="ECO:0000256" key="13">
    <source>
        <dbReference type="ARBA" id="ARBA00030750"/>
    </source>
</evidence>
<keyword evidence="5" id="KW-1003">Cell membrane</keyword>
<dbReference type="Pfam" id="PF00482">
    <property type="entry name" value="T2SSF"/>
    <property type="match status" value="2"/>
</dbReference>
<keyword evidence="11 15" id="KW-1133">Transmembrane helix</keyword>
<protein>
    <recommendedName>
        <fullName evidence="13">General secretion pathway protein F</fullName>
    </recommendedName>
</protein>
<keyword evidence="12 15" id="KW-0472">Membrane</keyword>
<keyword evidence="8" id="KW-0479">Metal-binding</keyword>
<dbReference type="EMBL" id="LT837803">
    <property type="protein sequence ID" value="SMB25931.1"/>
    <property type="molecule type" value="Genomic_DNA"/>
</dbReference>
<dbReference type="InterPro" id="IPR018076">
    <property type="entry name" value="T2SS_GspF_dom"/>
</dbReference>
<keyword evidence="6" id="KW-0997">Cell inner membrane</keyword>
<dbReference type="NCBIfam" id="TIGR02120">
    <property type="entry name" value="GspF"/>
    <property type="match status" value="1"/>
</dbReference>
<evidence type="ECO:0000256" key="9">
    <source>
        <dbReference type="ARBA" id="ARBA00022837"/>
    </source>
</evidence>
<evidence type="ECO:0000256" key="1">
    <source>
        <dbReference type="ARBA" id="ARBA00002684"/>
    </source>
</evidence>
<evidence type="ECO:0000256" key="7">
    <source>
        <dbReference type="ARBA" id="ARBA00022692"/>
    </source>
</evidence>
<feature type="transmembrane region" description="Helical" evidence="15">
    <location>
        <begin position="389"/>
        <end position="410"/>
    </location>
</feature>
<evidence type="ECO:0000256" key="3">
    <source>
        <dbReference type="ARBA" id="ARBA00005745"/>
    </source>
</evidence>
<evidence type="ECO:0000259" key="16">
    <source>
        <dbReference type="Pfam" id="PF00482"/>
    </source>
</evidence>
<sequence length="417" mass="45359">MAAFNYQALDASGRQVDGVLEADTSRAARSQLRERQLFPISVTPVAGAGRNAGAATSAPLRLARRAISAGSLSLLTRQWAILLEAGLTVEQSLTALIEQNGQNEHEHGAAGIRQTLAGVRAEVLAGHTLHAALAQHAESFPPIYRAVVNAGEKSGELARLLLRLADHLEAWQATRQKVLQALLYPALVSAIALLVIVGLLTYVVPQIVEVFKQGKQTLPLLTRALILISDFLRSHFYWLLPVLIAASLGTRRLLQRDDRLQLRWHRRLLELPLLGRHLRTLDSARLASTLAIMVGSGVPLLTALETARDVLANRVLRAALDQAIRLVREGNPLHRALGAEKLFPPLLIHMIASGEASGTLAHMLERAAVQQQAELDRRTAVALGLFEPLLILFMGGIVLLIVLAVLLPIIEINMLLQ</sequence>
<reference evidence="17" key="1">
    <citation type="submission" date="2017-03" db="EMBL/GenBank/DDBJ databases">
        <authorList>
            <consortium name="AG Boll"/>
        </authorList>
    </citation>
    <scope>NUCLEOTIDE SEQUENCE [LARGE SCALE GENOMIC DNA]</scope>
    <source>
        <strain evidence="17">Chol</strain>
    </source>
</reference>
<dbReference type="InterPro" id="IPR003004">
    <property type="entry name" value="GspF/PilC"/>
</dbReference>
<evidence type="ECO:0000256" key="15">
    <source>
        <dbReference type="SAM" id="Phobius"/>
    </source>
</evidence>
<evidence type="ECO:0000313" key="18">
    <source>
        <dbReference type="Proteomes" id="UP000242886"/>
    </source>
</evidence>
<dbReference type="GO" id="GO:0005886">
    <property type="term" value="C:plasma membrane"/>
    <property type="evidence" value="ECO:0007669"/>
    <property type="project" value="UniProtKB-SubCell"/>
</dbReference>
<accession>A0A7Z7HQT5</accession>
<evidence type="ECO:0000256" key="14">
    <source>
        <dbReference type="RuleBase" id="RU003923"/>
    </source>
</evidence>
<comment type="subcellular location">
    <subcellularLocation>
        <location evidence="2 14">Cell inner membrane</location>
        <topology evidence="2 14">Multi-pass membrane protein</topology>
    </subcellularLocation>
</comment>
<evidence type="ECO:0000256" key="4">
    <source>
        <dbReference type="ARBA" id="ARBA00022448"/>
    </source>
</evidence>
<dbReference type="PANTHER" id="PTHR30012:SF0">
    <property type="entry name" value="TYPE II SECRETION SYSTEM PROTEIN F-RELATED"/>
    <property type="match status" value="1"/>
</dbReference>
<dbReference type="GO" id="GO:0015627">
    <property type="term" value="C:type II protein secretion system complex"/>
    <property type="evidence" value="ECO:0007669"/>
    <property type="project" value="InterPro"/>
</dbReference>
<evidence type="ECO:0000256" key="6">
    <source>
        <dbReference type="ARBA" id="ARBA00022519"/>
    </source>
</evidence>
<evidence type="ECO:0000256" key="12">
    <source>
        <dbReference type="ARBA" id="ARBA00023136"/>
    </source>
</evidence>
<evidence type="ECO:0000256" key="10">
    <source>
        <dbReference type="ARBA" id="ARBA00022927"/>
    </source>
</evidence>
<keyword evidence="18" id="KW-1185">Reference proteome</keyword>
<dbReference type="InterPro" id="IPR042094">
    <property type="entry name" value="T2SS_GspF_sf"/>
</dbReference>
<evidence type="ECO:0000313" key="17">
    <source>
        <dbReference type="EMBL" id="SMB25931.1"/>
    </source>
</evidence>
<keyword evidence="10" id="KW-0653">Protein transport</keyword>
<organism evidence="17 18">
    <name type="scientific">Sterolibacterium denitrificans</name>
    <dbReference type="NCBI Taxonomy" id="157592"/>
    <lineage>
        <taxon>Bacteria</taxon>
        <taxon>Pseudomonadati</taxon>
        <taxon>Pseudomonadota</taxon>
        <taxon>Betaproteobacteria</taxon>
        <taxon>Nitrosomonadales</taxon>
        <taxon>Sterolibacteriaceae</taxon>
        <taxon>Sterolibacterium</taxon>
    </lineage>
</organism>
<name>A0A7Z7HQT5_9PROT</name>
<dbReference type="GO" id="GO:0046872">
    <property type="term" value="F:metal ion binding"/>
    <property type="evidence" value="ECO:0007669"/>
    <property type="project" value="UniProtKB-KW"/>
</dbReference>
<feature type="transmembrane region" description="Helical" evidence="15">
    <location>
        <begin position="235"/>
        <end position="254"/>
    </location>
</feature>
<dbReference type="Gene3D" id="1.20.81.30">
    <property type="entry name" value="Type II secretion system (T2SS), domain F"/>
    <property type="match status" value="2"/>
</dbReference>
<feature type="domain" description="Type II secretion system protein GspF" evidence="16">
    <location>
        <begin position="287"/>
        <end position="408"/>
    </location>
</feature>
<dbReference type="InterPro" id="IPR001992">
    <property type="entry name" value="T2SS_GspF/T4SS_PilC_CS"/>
</dbReference>